<keyword evidence="13" id="KW-0966">Cell projection</keyword>
<dbReference type="Gene3D" id="1.10.8.1220">
    <property type="match status" value="1"/>
</dbReference>
<dbReference type="CDD" id="cd00009">
    <property type="entry name" value="AAA"/>
    <property type="match status" value="1"/>
</dbReference>
<evidence type="ECO:0000256" key="8">
    <source>
        <dbReference type="ARBA" id="ARBA00023017"/>
    </source>
</evidence>
<dbReference type="InterPro" id="IPR024743">
    <property type="entry name" value="Dynein_HC_stalk"/>
</dbReference>
<dbReference type="InterPro" id="IPR041228">
    <property type="entry name" value="Dynein_C"/>
</dbReference>
<dbReference type="OrthoDB" id="10251809at2759"/>
<dbReference type="InterPro" id="IPR013602">
    <property type="entry name" value="Dynein_heavy_linker"/>
</dbReference>
<dbReference type="GO" id="GO:0005874">
    <property type="term" value="C:microtubule"/>
    <property type="evidence" value="ECO:0007669"/>
    <property type="project" value="UniProtKB-KW"/>
</dbReference>
<keyword evidence="7" id="KW-0067">ATP-binding</keyword>
<dbReference type="Gene3D" id="3.40.50.300">
    <property type="entry name" value="P-loop containing nucleotide triphosphate hydrolases"/>
    <property type="match status" value="5"/>
</dbReference>
<dbReference type="Pfam" id="PF08385">
    <property type="entry name" value="DHC_N1"/>
    <property type="match status" value="1"/>
</dbReference>
<keyword evidence="17" id="KW-1185">Reference proteome</keyword>
<dbReference type="Gene3D" id="1.10.8.720">
    <property type="entry name" value="Region D6 of dynein motor"/>
    <property type="match status" value="1"/>
</dbReference>
<dbReference type="InterPro" id="IPR042219">
    <property type="entry name" value="AAA_lid_11_sf"/>
</dbReference>
<keyword evidence="10" id="KW-0969">Cilium</keyword>
<evidence type="ECO:0000259" key="15">
    <source>
        <dbReference type="SMART" id="SM00382"/>
    </source>
</evidence>
<dbReference type="Pfam" id="PF22597">
    <property type="entry name" value="DYN_lid"/>
    <property type="match status" value="1"/>
</dbReference>
<dbReference type="Gene3D" id="1.10.472.130">
    <property type="match status" value="1"/>
</dbReference>
<dbReference type="GO" id="GO:0051959">
    <property type="term" value="F:dynein light intermediate chain binding"/>
    <property type="evidence" value="ECO:0007669"/>
    <property type="project" value="InterPro"/>
</dbReference>
<evidence type="ECO:0000256" key="5">
    <source>
        <dbReference type="ARBA" id="ARBA00022737"/>
    </source>
</evidence>
<feature type="coiled-coil region" evidence="14">
    <location>
        <begin position="3037"/>
        <end position="3071"/>
    </location>
</feature>
<dbReference type="FunFam" id="3.40.50.300:FF:000153">
    <property type="entry name" value="Dynein axonemal heavy chain 1"/>
    <property type="match status" value="1"/>
</dbReference>
<dbReference type="Pfam" id="PF08393">
    <property type="entry name" value="DHC_N2"/>
    <property type="match status" value="1"/>
</dbReference>
<dbReference type="FunFam" id="1.20.920.20:FF:000014">
    <property type="entry name" value="dynein heavy chain 2, axonemal"/>
    <property type="match status" value="1"/>
</dbReference>
<dbReference type="Gene3D" id="6.10.140.1060">
    <property type="match status" value="1"/>
</dbReference>
<keyword evidence="12" id="KW-0206">Cytoskeleton</keyword>
<dbReference type="FunFam" id="1.10.8.1220:FF:000001">
    <property type="entry name" value="Dynein axonemal heavy chain 5"/>
    <property type="match status" value="1"/>
</dbReference>
<dbReference type="Gene3D" id="1.20.58.1120">
    <property type="match status" value="1"/>
</dbReference>
<dbReference type="Gene3D" id="1.20.1270.280">
    <property type="match status" value="1"/>
</dbReference>
<dbReference type="InterPro" id="IPR042222">
    <property type="entry name" value="Dynein_2_N"/>
</dbReference>
<dbReference type="PANTHER" id="PTHR22878">
    <property type="entry name" value="DYNEIN HEAVY CHAIN 6, AXONEMAL-LIKE-RELATED"/>
    <property type="match status" value="1"/>
</dbReference>
<feature type="coiled-coil region" evidence="14">
    <location>
        <begin position="3236"/>
        <end position="3305"/>
    </location>
</feature>
<dbReference type="GO" id="GO:0097729">
    <property type="term" value="C:9+2 motile cilium"/>
    <property type="evidence" value="ECO:0007669"/>
    <property type="project" value="UniProtKB-ARBA"/>
</dbReference>
<dbReference type="FunFam" id="3.40.50.300:FF:002141">
    <property type="entry name" value="Dynein heavy chain"/>
    <property type="match status" value="1"/>
</dbReference>
<keyword evidence="9 14" id="KW-0175">Coiled coil</keyword>
<dbReference type="Gene3D" id="3.20.180.20">
    <property type="entry name" value="Dynein heavy chain, N-terminal domain 2"/>
    <property type="match status" value="1"/>
</dbReference>
<dbReference type="InterPro" id="IPR054354">
    <property type="entry name" value="DYNC2H1-like_lid"/>
</dbReference>
<evidence type="ECO:0000256" key="1">
    <source>
        <dbReference type="ARBA" id="ARBA00004430"/>
    </source>
</evidence>
<dbReference type="InterPro" id="IPR035699">
    <property type="entry name" value="AAA_6"/>
</dbReference>
<keyword evidence="5" id="KW-0677">Repeat</keyword>
<reference evidence="16 17" key="1">
    <citation type="submission" date="2016-04" db="EMBL/GenBank/DDBJ databases">
        <title>The genome of Intoshia linei affirms orthonectids as highly simplified spiralians.</title>
        <authorList>
            <person name="Mikhailov K.V."/>
            <person name="Slusarev G.S."/>
            <person name="Nikitin M.A."/>
            <person name="Logacheva M.D."/>
            <person name="Penin A."/>
            <person name="Aleoshin V."/>
            <person name="Panchin Y.V."/>
        </authorList>
    </citation>
    <scope>NUCLEOTIDE SEQUENCE [LARGE SCALE GENOMIC DNA]</scope>
    <source>
        <strain evidence="16">Intl2013</strain>
        <tissue evidence="16">Whole animal</tissue>
    </source>
</reference>
<dbReference type="Pfam" id="PF18198">
    <property type="entry name" value="AAA_lid_11"/>
    <property type="match status" value="1"/>
</dbReference>
<evidence type="ECO:0000256" key="6">
    <source>
        <dbReference type="ARBA" id="ARBA00022741"/>
    </source>
</evidence>
<dbReference type="InterPro" id="IPR043160">
    <property type="entry name" value="Dynein_C_barrel"/>
</dbReference>
<dbReference type="Pfam" id="PF12781">
    <property type="entry name" value="AAA_9"/>
    <property type="match status" value="1"/>
</dbReference>
<dbReference type="Pfam" id="PF25007">
    <property type="entry name" value="DYH2-5-8_CC"/>
    <property type="match status" value="1"/>
</dbReference>
<dbReference type="FunFam" id="3.20.180.20:FF:000001">
    <property type="entry name" value="Dynein axonemal heavy chain 5"/>
    <property type="match status" value="1"/>
</dbReference>
<evidence type="ECO:0000313" key="17">
    <source>
        <dbReference type="Proteomes" id="UP000078046"/>
    </source>
</evidence>
<dbReference type="FunFam" id="1.20.1270.280:FF:000007">
    <property type="entry name" value="dynein heavy chain 2, axonemal"/>
    <property type="match status" value="1"/>
</dbReference>
<dbReference type="InterPro" id="IPR041658">
    <property type="entry name" value="AAA_lid_11"/>
</dbReference>
<dbReference type="Gene3D" id="3.10.490.20">
    <property type="match status" value="1"/>
</dbReference>
<feature type="domain" description="AAA+ ATPase" evidence="15">
    <location>
        <begin position="1819"/>
        <end position="1955"/>
    </location>
</feature>
<dbReference type="FunFam" id="3.40.50.300:FF:000044">
    <property type="entry name" value="Dynein heavy chain 5, axonemal"/>
    <property type="match status" value="1"/>
</dbReference>
<evidence type="ECO:0000256" key="9">
    <source>
        <dbReference type="ARBA" id="ARBA00023054"/>
    </source>
</evidence>
<protein>
    <submittedName>
        <fullName evidence="16">Axonemal beta dynein heavy chain 2</fullName>
    </submittedName>
</protein>
<keyword evidence="11" id="KW-0505">Motor protein</keyword>
<evidence type="ECO:0000256" key="13">
    <source>
        <dbReference type="ARBA" id="ARBA00023273"/>
    </source>
</evidence>
<dbReference type="InterPro" id="IPR056759">
    <property type="entry name" value="DYH2-5-8_CC"/>
</dbReference>
<dbReference type="InterPro" id="IPR024317">
    <property type="entry name" value="Dynein_heavy_chain_D4_dom"/>
</dbReference>
<sequence length="4447" mass="515902">MPSVTNSQNIEYSSIHESENIDFDSEDFVYMVNWIKKKVILSQYRYHMWDESHGNIINEYLVNKEKYVLIIFMDTLNGLTVQYDVPRYEVSQFYYFAKVSSGIENVISSSEILKQLTFGMVNGSGITSLLRLMNNVYAPTFHKNSVWPDSKLKNHHLDRGDSKDIKNAFASQLHKFMATLSDHRWKQVGKTVLYVPVEAEHLDEEKAVLDKELISRIESYGIIHWTRQIKEAISAQDALQTKDNSPLEEIEFWKNRCNDLSGISRQLDKPGVVKICKILDKTKSTYTKSFYKLAHEIKAGSSQAANNLKFLSLLKDPCIELSETDPVNIHKILPKIINTIRVIWVNSEHYKSKERLTGIFRKLSNEIIKKCTESIDLNLFFSGHVSKSKKSLNEAIKCCKNWMNLYSQTEKLHIEFSEVAWNLDRISIFAQMEAYLQRCSDLLEICDCQVHFGRYEDGEQTKIPNFGGKNNESIKNSLMDIQVQFDDLLKTLYLYKHTMLDVKNSEWNNQYNLFHNGIKDIEIIMQNCLKKAFMTVNTVQEGIEIIDLYTHLYERESIRRVIDKNTMLIMKFFNTELNDVKKEIGQSITCTNYEFPFYSGKACWIKMLKNRIQKTNMMIDRAYFLPVTPIANEVKQQYHNLIITLDDYIRKMYVEWNEYIDNNPQKYFDMPLMKRNPKLSVLIDINFDKMLVKIFREIHYWLSLNFDIPHYAANINEKSIYLYNMQKHVLMVTHDYNSIINTLSENERKLFKERIRFLDKKLYPGFSKLTWASKGISEMFISECRSHTSRIQNIVNKFKEANENIKKNCRSMSKNLLLRIEDDYVYEYREFEQSQERHRSLTESKLHSIHNEISDIVCTVYKFFKNDGSDVQNSWINYIDSVDNMIEEACMIQLAPLGGTMFSAFEPNLKFLSGIISSLSAHFKHSISNLKRIRTIFMKSNIYRNSISDVINHDEEIKKILLQINNGINKNATLLETYIATWDNYREIWDIDKKQFIKRYRKLEPHVSSFDADIARYTEISNNIEAQETTLNIHSILLDCSPMKETLLMHCNEWESSLVSLLYELFLKNINELDKYLTENLTNLGKSPSSLEELAESLKLWDKVNGEQNETIEKFIPISEKFSILKKYNVTFTDSEKSLYEDLCIRLVNYPKDILDIEKRLKKEKESFKICLTSQADDFKKTVNAFISEFETNGPFSSQIHINEALAKINRYLKSLQNLKIDEKRISDGLFMFNSDLHISQKISDAERDIEHLKKIWQLNFEWNEFWNEWKREPFSKVDIEILQDSAVEIAEKMKQLFSEVEDKKWEIIETTKNTLNKLDRTIPLIKCLKKPAMRSRHWNKINKNIGQNFDENSITFTVESIVKNSFDQYKTVIEETAASAVKEQIIEMSLGEIETLWKNIDFVVKEYKEKGHFKILSSENIFMQLEDNQFKLSAMKSSLYVKPFEVKVDEWERLLSSVLETIELMLVVQRQWIYLENIFMGEDVRKQMPQESQDFDKIDITWLEITQYINQTKNIIKCVQYKGMQNKMIHMNYKLEEIQKSLDMYLETKRQIFPRFYFLSNEDLLEILGQFKNPLAVMPFFKKLFDNIHKIEMNTIGNFTRYEATSMKSDNNEVIPFIMPTLLDGPVESWLCDVEKNMKSTMKEELKKCKVNLKKNFNKRDKWIKEHPGQLCITAASIQWTADVTKALGIIKDKGNSKNLRSCKKRHIIMLNKFSELLRESISKLLRLKVVALVTVEVHARDIIDKLLRSKCSDPFSFEWLCQLRFYWDREKDNCIIRQTNTEYTYGYEYLGSSSRLVITPLTDRCFITLTTALNLHRGGSPKGPAGTGKTETVKDLGKAMGNYVIIVNCSEGLDYKSMGKIFSGLVQTGAWGCFDEFNRINIEVLSVVAQQILSILSAHAINAEKFIFEGCEISMVSTVGIFITMNPGYSGRTELPDNLKSMFRPIAMVVPDSTLIAEIILFSEGFKNTRLIARKIHTLYTLSRQQLSKQSHYDFELRALVSMLKYSGVKKRLHKDEMSDEEILLLSLKNMTLAKLVDEDKPLFNAIISDLFPGIIMPVISYNDLKKHIYSAIEEKGLQRIEYTVSKVIQLYETKNSRHATMLVGSSMSGKSTCWSILQSALNKMYKTQTPTKCIKTFIVNPKSVSLAELYGFYDLTTSEWTDGILSSIIRNICADTHDDEKWCLLDGPVDTMWVESINSVMDDNKILTLANGERIGLPDTVSLLFETENLDVASPGTVSRSGMVYFEMVNLGWEPYVASWLAKKTSKLMVTELNNLFQKYILKICEFKKMNECVGIVSISNMSAVKSLCNLFDNLLKSEYLMDDESNPQYLSSISMLFQFCLIWSFCCLENDDNRKKIDNFIRELDGSFPNKDTIYEYFFNKKTKTWTHWEEELRSGWKYDESAPFHKLIVPTVDVVRYSFLAQVALSSNIPILFIGPTGTGKTSVAKSVCSIREKENYKILVINLSAQTTSSDVQSMIENCVEKRTKGVYVPPSGKKLLIFMDDFNMPCKDDYGSQPPLELMRLWMDNGFWYDRKKQNIKNIKKTSLMCAMGPPGGGRMKISQRIINNFHVINIPFPQESQIKRIFGSMFSKCLQEFEEELKPIGEIITDATIQLYESVKNTFLPTPAKMHYSFNMRDISRIFQGLLRANKSYHDTKNVLIRLWIHECFRTFSDRLNSVSDKEKFVQLITEKIANLFNLSFHNICPGHIPPIFGDYMSQESVYEDISDETELKNKIGEYMENHNKTEKSTLTLVLLRDVLEHVSRICRIIGQRRGNLILIGIGGSGRQSFSTLASYIYKYSIYKIEITMNYRLNEFREDIKKLYWQTGIDKKPTVFLLTDDDIRNESFLVDISNILSSDELPNIYKADEIEQICTELSESLNIKDSKDSTNLILKTFMENVKDNLHIILCVSPIGESFRNRIRKFPALINCTTIDWINDLSDESLSQVAYEYIETIEDENVQKVKKNLSHLFTYVHKTAKEYSIKMNNEIKRKTYITQKNYLDLAAGYKRLLYEKRDTLGSASTKLCNGLSKIDETREKVEAMSIELEEAKTKVSQFQKQCEEYLVVIVQQKREADEQQKFVSQKSEKIAEEGVKCKHMADLAQHDLDEALPALQEAILALESLNKKDMTEIKSYGRPPALVEKVLEAVMILRCQEPTWAEAKKQIGDANFIKQLMNFDKDNISDKVMKKIGQYCSQTDFHPDIIGRVSTAAKSLCMWVRAMDVYAKIYRVVEPKRQRLNAAQQQLNEKQNQLREAKEKLTEVEQKMKDLKHEYEEKLSQKDELRRKAEHTEIMLDRASKLVTGLASEKTRWIETVKDLKEKMTFLCGDVLIAAGFLSYLGPFLSSYRYEMSESLWMSELKNQEILFNPKFNFNEFMVDPTKVRDWNIQGLPSDNFSTQNGVIATYSSRFPLMIDPQDQAFQWIVSMEKSNNLKIIDLEQSNYTKVIEIAIQHGFPVLCNNVGETLDPALNPILNKAIHNQNGINVIKFNDKFIDYHQNFKFYITTKLSNPHYHPEISSNTSIINFAVKEQGLQYQLLGIVVRKEKPELEEQKDSLVLSIASKKKKFKNLESEILKLLNDATGSLLDDENLINTLQTSKETSQEISDQLKIAEKTEKNIDIARQAYAPCAERGSILFFVLNDMGKIDPMYQFSLDSYIALFIDSILASPKTTKLEERILNLNNYHTYAVYKFVCRGLFKRHKIMFSFHMCIKIIEAAGKLNKDEYNFFLRGGIVVNRENQMDNPCSNWLPDSSWDNISELDKLPNFHGIISSFEQYARDWHIWFTSSSPETTPLPGEWDNGCNELQKILIVRSLRSDRVAFCVNMFIVNSLGLRFTNPPILPMQQIIEESNCHTPIIFILATGVDPTSTLLNLADSVNMTNKFQALSLGQGQAPIAKRMILESLREGVWLFLANCHLSLDWMPQLYKIIENIEHQNPHKDFRLWLSSKPIDKFPISILQSSIKITTEPPKGIATNMQRLYSFLNEDQFERCQKIGTYKKLLYSLCFFHSVIIERKKFMMLGWNIPYEFNDSDFEVSENILCIYLEEYDSPPWEALKFLIAGISYGGHITDEFDRRLLMTYINDMFNDEVINVPQRKLTSLPSYYIPKDGPMSSYIDLIKQLPAVDVPELFGQHVNAEVTSQIEETKNLFLTLLSLHPQDYSNSVENIEKNVLGVCNIILNQIPNNIDFDATKKIIGSDTSPLNVVLLQEIERYNCLLDLIRGNLTELIKAINGLIVMSTKMEEIFTCISNATVPSHWKLIYPSMKSLGSWTRDLDNRVKMFNRWAETAHPPNIFWISAFTYPTGFLTCVLQIYVRNKNISIDTLGWEFNVLTVDDSNIIEKPKEGVYLNGFYLQGSAWDKKNSVIIESNPMQLISPMPTIHFKPTEVKRRNQKNIYICPCYYYPNRAGNVYRSSYVVSVDLKTGTETPEYWIKRGTALLLSLD</sequence>
<dbReference type="Gene3D" id="1.20.140.100">
    <property type="entry name" value="Dynein heavy chain, N-terminal domain 2"/>
    <property type="match status" value="1"/>
</dbReference>
<dbReference type="GO" id="GO:0005930">
    <property type="term" value="C:axoneme"/>
    <property type="evidence" value="ECO:0007669"/>
    <property type="project" value="UniProtKB-SubCell"/>
</dbReference>
<keyword evidence="4" id="KW-0493">Microtubule</keyword>
<dbReference type="InterPro" id="IPR004273">
    <property type="entry name" value="Dynein_heavy_D6_P-loop"/>
</dbReference>
<dbReference type="Pfam" id="PF12780">
    <property type="entry name" value="AAA_8"/>
    <property type="match status" value="1"/>
</dbReference>
<dbReference type="InterPro" id="IPR041466">
    <property type="entry name" value="Dynein_AAA5_ext"/>
</dbReference>
<keyword evidence="3" id="KW-0963">Cytoplasm</keyword>
<evidence type="ECO:0000256" key="7">
    <source>
        <dbReference type="ARBA" id="ARBA00022840"/>
    </source>
</evidence>
<feature type="domain" description="AAA+ ATPase" evidence="15">
    <location>
        <begin position="2432"/>
        <end position="2579"/>
    </location>
</feature>
<name>A0A177B4M0_9BILA</name>
<dbReference type="Pfam" id="PF17852">
    <property type="entry name" value="Dynein_AAA_lid"/>
    <property type="match status" value="1"/>
</dbReference>
<comment type="subcellular location">
    <subcellularLocation>
        <location evidence="1">Cytoplasm</location>
        <location evidence="1">Cytoskeleton</location>
        <location evidence="1">Cilium axoneme</location>
    </subcellularLocation>
</comment>
<dbReference type="Gene3D" id="1.10.287.2620">
    <property type="match status" value="1"/>
</dbReference>
<keyword evidence="6" id="KW-0547">Nucleotide-binding</keyword>
<dbReference type="InterPro" id="IPR042228">
    <property type="entry name" value="Dynein_linker_3"/>
</dbReference>
<evidence type="ECO:0000256" key="4">
    <source>
        <dbReference type="ARBA" id="ARBA00022701"/>
    </source>
</evidence>
<dbReference type="GO" id="GO:0045505">
    <property type="term" value="F:dynein intermediate chain binding"/>
    <property type="evidence" value="ECO:0007669"/>
    <property type="project" value="InterPro"/>
</dbReference>
<dbReference type="Pfam" id="PF12777">
    <property type="entry name" value="MT"/>
    <property type="match status" value="1"/>
</dbReference>
<gene>
    <name evidence="16" type="ORF">A3Q56_03077</name>
</gene>
<dbReference type="InterPro" id="IPR027417">
    <property type="entry name" value="P-loop_NTPase"/>
</dbReference>
<dbReference type="Gene3D" id="1.20.920.30">
    <property type="match status" value="1"/>
</dbReference>
<dbReference type="GO" id="GO:0005524">
    <property type="term" value="F:ATP binding"/>
    <property type="evidence" value="ECO:0007669"/>
    <property type="project" value="UniProtKB-KW"/>
</dbReference>
<dbReference type="SMART" id="SM00382">
    <property type="entry name" value="AAA"/>
    <property type="match status" value="2"/>
</dbReference>
<evidence type="ECO:0000256" key="12">
    <source>
        <dbReference type="ARBA" id="ARBA00023212"/>
    </source>
</evidence>
<accession>A0A177B4M0</accession>
<dbReference type="InterPro" id="IPR003593">
    <property type="entry name" value="AAA+_ATPase"/>
</dbReference>
<evidence type="ECO:0000256" key="14">
    <source>
        <dbReference type="SAM" id="Coils"/>
    </source>
</evidence>
<dbReference type="Pfam" id="PF12774">
    <property type="entry name" value="AAA_6"/>
    <property type="match status" value="1"/>
</dbReference>
<dbReference type="FunFam" id="1.20.58.1120:FF:000001">
    <property type="entry name" value="dynein heavy chain 2, axonemal"/>
    <property type="match status" value="1"/>
</dbReference>
<dbReference type="SUPFAM" id="SSF52540">
    <property type="entry name" value="P-loop containing nucleoside triphosphate hydrolases"/>
    <property type="match status" value="4"/>
</dbReference>
<keyword evidence="8" id="KW-0243">Dynein</keyword>
<dbReference type="Pfam" id="PF03028">
    <property type="entry name" value="Dynein_heavy"/>
    <property type="match status" value="1"/>
</dbReference>
<comment type="caution">
    <text evidence="16">The sequence shown here is derived from an EMBL/GenBank/DDBJ whole genome shotgun (WGS) entry which is preliminary data.</text>
</comment>
<dbReference type="InterPro" id="IPR035706">
    <property type="entry name" value="AAA_9"/>
</dbReference>
<dbReference type="Proteomes" id="UP000078046">
    <property type="component" value="Unassembled WGS sequence"/>
</dbReference>
<evidence type="ECO:0000256" key="10">
    <source>
        <dbReference type="ARBA" id="ARBA00023069"/>
    </source>
</evidence>
<dbReference type="EMBL" id="LWCA01000325">
    <property type="protein sequence ID" value="OAF69166.1"/>
    <property type="molecule type" value="Genomic_DNA"/>
</dbReference>
<dbReference type="GO" id="GO:0030286">
    <property type="term" value="C:dynein complex"/>
    <property type="evidence" value="ECO:0007669"/>
    <property type="project" value="UniProtKB-KW"/>
</dbReference>
<dbReference type="Pfam" id="PF12775">
    <property type="entry name" value="AAA_7"/>
    <property type="match status" value="1"/>
</dbReference>
<dbReference type="Gene3D" id="1.20.920.20">
    <property type="match status" value="1"/>
</dbReference>
<dbReference type="FunFam" id="1.10.8.710:FF:000001">
    <property type="entry name" value="Dynein axonemal heavy chain 2"/>
    <property type="match status" value="1"/>
</dbReference>
<dbReference type="Gene3D" id="1.10.8.710">
    <property type="match status" value="1"/>
</dbReference>
<comment type="similarity">
    <text evidence="2">Belongs to the dynein heavy chain family.</text>
</comment>
<proteinExistence type="inferred from homology"/>
<dbReference type="InterPro" id="IPR026983">
    <property type="entry name" value="DHC"/>
</dbReference>
<evidence type="ECO:0000313" key="16">
    <source>
        <dbReference type="EMBL" id="OAF69166.1"/>
    </source>
</evidence>
<dbReference type="FunFam" id="1.20.140.100:FF:000006">
    <property type="entry name" value="dynein heavy chain 2, axonemal"/>
    <property type="match status" value="1"/>
</dbReference>
<evidence type="ECO:0000256" key="11">
    <source>
        <dbReference type="ARBA" id="ARBA00023175"/>
    </source>
</evidence>
<organism evidence="16 17">
    <name type="scientific">Intoshia linei</name>
    <dbReference type="NCBI Taxonomy" id="1819745"/>
    <lineage>
        <taxon>Eukaryota</taxon>
        <taxon>Metazoa</taxon>
        <taxon>Spiralia</taxon>
        <taxon>Lophotrochozoa</taxon>
        <taxon>Mesozoa</taxon>
        <taxon>Orthonectida</taxon>
        <taxon>Rhopaluridae</taxon>
        <taxon>Intoshia</taxon>
    </lineage>
</organism>
<dbReference type="InterPro" id="IPR013594">
    <property type="entry name" value="Dynein_heavy_tail"/>
</dbReference>
<dbReference type="FunFam" id="1.20.920.30:FF:000005">
    <property type="entry name" value="Dynein, axonemal, heavy chain 2"/>
    <property type="match status" value="1"/>
</dbReference>
<evidence type="ECO:0000256" key="3">
    <source>
        <dbReference type="ARBA" id="ARBA00022490"/>
    </source>
</evidence>
<dbReference type="InterPro" id="IPR043157">
    <property type="entry name" value="Dynein_AAA1S"/>
</dbReference>
<dbReference type="GO" id="GO:0008569">
    <property type="term" value="F:minus-end-directed microtubule motor activity"/>
    <property type="evidence" value="ECO:0007669"/>
    <property type="project" value="InterPro"/>
</dbReference>
<dbReference type="GO" id="GO:0007018">
    <property type="term" value="P:microtubule-based movement"/>
    <property type="evidence" value="ECO:0007669"/>
    <property type="project" value="InterPro"/>
</dbReference>
<dbReference type="FunFam" id="3.10.490.20:FF:000008">
    <property type="entry name" value="dynein heavy chain 2, axonemal"/>
    <property type="match status" value="1"/>
</dbReference>
<dbReference type="Pfam" id="PF18199">
    <property type="entry name" value="Dynein_C"/>
    <property type="match status" value="1"/>
</dbReference>
<evidence type="ECO:0000256" key="2">
    <source>
        <dbReference type="ARBA" id="ARBA00008887"/>
    </source>
</evidence>
<dbReference type="FunFam" id="3.40.50.300:FF:000049">
    <property type="entry name" value="Dynein, axonemal, heavy chain 5"/>
    <property type="match status" value="1"/>
</dbReference>
<dbReference type="PANTHER" id="PTHR22878:SF68">
    <property type="entry name" value="DYNEIN HEAVY CHAIN 6, AXONEMAL-LIKE"/>
    <property type="match status" value="1"/>
</dbReference>